<dbReference type="SMART" id="SM00066">
    <property type="entry name" value="GAL4"/>
    <property type="match status" value="1"/>
</dbReference>
<dbReference type="InterPro" id="IPR036864">
    <property type="entry name" value="Zn2-C6_fun-type_DNA-bd_sf"/>
</dbReference>
<evidence type="ECO:0000259" key="2">
    <source>
        <dbReference type="PROSITE" id="PS50048"/>
    </source>
</evidence>
<comment type="caution">
    <text evidence="3">The sequence shown here is derived from an EMBL/GenBank/DDBJ whole genome shotgun (WGS) entry which is preliminary data.</text>
</comment>
<dbReference type="OrthoDB" id="2446373at2759"/>
<accession>A0A9N9IXF2</accession>
<dbReference type="AlphaFoldDB" id="A0A9N9IXF2"/>
<proteinExistence type="predicted"/>
<dbReference type="PROSITE" id="PS50048">
    <property type="entry name" value="ZN2_CY6_FUNGAL_2"/>
    <property type="match status" value="1"/>
</dbReference>
<gene>
    <name evidence="3" type="ORF">CPELLU_LOCUS14789</name>
</gene>
<dbReference type="Proteomes" id="UP000789759">
    <property type="component" value="Unassembled WGS sequence"/>
</dbReference>
<evidence type="ECO:0000256" key="1">
    <source>
        <dbReference type="SAM" id="MobiDB-lite"/>
    </source>
</evidence>
<dbReference type="CDD" id="cd00067">
    <property type="entry name" value="GAL4"/>
    <property type="match status" value="1"/>
</dbReference>
<dbReference type="InterPro" id="IPR001138">
    <property type="entry name" value="Zn2Cys6_DnaBD"/>
</dbReference>
<feature type="domain" description="Zn(2)-C6 fungal-type" evidence="2">
    <location>
        <begin position="13"/>
        <end position="45"/>
    </location>
</feature>
<reference evidence="3" key="1">
    <citation type="submission" date="2021-06" db="EMBL/GenBank/DDBJ databases">
        <authorList>
            <person name="Kallberg Y."/>
            <person name="Tangrot J."/>
            <person name="Rosling A."/>
        </authorList>
    </citation>
    <scope>NUCLEOTIDE SEQUENCE</scope>
    <source>
        <strain evidence="3">FL966</strain>
    </source>
</reference>
<dbReference type="PROSITE" id="PS00463">
    <property type="entry name" value="ZN2_CY6_FUNGAL_1"/>
    <property type="match status" value="1"/>
</dbReference>
<dbReference type="EMBL" id="CAJVQA010018162">
    <property type="protein sequence ID" value="CAG8752454.1"/>
    <property type="molecule type" value="Genomic_DNA"/>
</dbReference>
<dbReference type="Gene3D" id="4.10.240.10">
    <property type="entry name" value="Zn(2)-C6 fungal-type DNA-binding domain"/>
    <property type="match status" value="1"/>
</dbReference>
<feature type="region of interest" description="Disordered" evidence="1">
    <location>
        <begin position="127"/>
        <end position="148"/>
    </location>
</feature>
<protein>
    <submittedName>
        <fullName evidence="3">9887_t:CDS:1</fullName>
    </submittedName>
</protein>
<name>A0A9N9IXF2_9GLOM</name>
<evidence type="ECO:0000313" key="3">
    <source>
        <dbReference type="EMBL" id="CAG8752454.1"/>
    </source>
</evidence>
<organism evidence="3 4">
    <name type="scientific">Cetraspora pellucida</name>
    <dbReference type="NCBI Taxonomy" id="1433469"/>
    <lineage>
        <taxon>Eukaryota</taxon>
        <taxon>Fungi</taxon>
        <taxon>Fungi incertae sedis</taxon>
        <taxon>Mucoromycota</taxon>
        <taxon>Glomeromycotina</taxon>
        <taxon>Glomeromycetes</taxon>
        <taxon>Diversisporales</taxon>
        <taxon>Gigasporaceae</taxon>
        <taxon>Cetraspora</taxon>
    </lineage>
</organism>
<sequence>MSLRFSRTYSTNACLNCRMRHERCIKSPGESRCVRCIKKDSPCVFIETRKRGPKATFNSKLIKDVNPTCSLSLNDLQKEEQFLSQKLDVIRVCVDLMKKNGFSSYINLKQQNSLECGNSQLTNPPTSLFFLDRNSQPNSSDSPTNDSTLLQKTNIINYNSSQTNSSDSSTHDSTLLQETNIINYNSSQTNLSDFSSNTYPLMMLQENSILDCNYSQTNLSDSFTIDSPSTLLQTTNVLECNSQKTSQNSSVNVFDTVTSRFKIETPKTLHAKLELKKSKTNHKSKVGSSEFRNSFGETHQNLTAECPNQPFENELIYGSNQMSFLTNDPLEYSFQGPNIMHNDLYNSLNNLVLIDEP</sequence>
<keyword evidence="4" id="KW-1185">Reference proteome</keyword>
<dbReference type="GO" id="GO:0000981">
    <property type="term" value="F:DNA-binding transcription factor activity, RNA polymerase II-specific"/>
    <property type="evidence" value="ECO:0007669"/>
    <property type="project" value="InterPro"/>
</dbReference>
<dbReference type="GO" id="GO:0008270">
    <property type="term" value="F:zinc ion binding"/>
    <property type="evidence" value="ECO:0007669"/>
    <property type="project" value="InterPro"/>
</dbReference>
<dbReference type="SUPFAM" id="SSF57701">
    <property type="entry name" value="Zn2/Cys6 DNA-binding domain"/>
    <property type="match status" value="1"/>
</dbReference>
<evidence type="ECO:0000313" key="4">
    <source>
        <dbReference type="Proteomes" id="UP000789759"/>
    </source>
</evidence>
<feature type="compositionally biased region" description="Polar residues" evidence="1">
    <location>
        <begin position="133"/>
        <end position="148"/>
    </location>
</feature>